<name>A0A7S1KRT8_9EUKA</name>
<keyword evidence="1" id="KW-1133">Transmembrane helix</keyword>
<evidence type="ECO:0000256" key="1">
    <source>
        <dbReference type="SAM" id="Phobius"/>
    </source>
</evidence>
<sequence>MTQPRQKTSSSLLTTLLKVNIFFLILFLTVLYIFVQLHETQFDTFYQSVKMRRGEVSECVKHFQDHPHVKEDKSRGGTHATSKLHQWLDLYKCDILSFAVPSYQLSCDLGILPKKYDHCLEFQQVSKRLSLKNLIRFQEWGESVSTIWKSLSQMAWMHTLRSYL</sequence>
<protein>
    <submittedName>
        <fullName evidence="2">Uncharacterized protein</fullName>
    </submittedName>
</protein>
<proteinExistence type="predicted"/>
<organism evidence="2">
    <name type="scientific">Percolomonas cosmopolitus</name>
    <dbReference type="NCBI Taxonomy" id="63605"/>
    <lineage>
        <taxon>Eukaryota</taxon>
        <taxon>Discoba</taxon>
        <taxon>Heterolobosea</taxon>
        <taxon>Tetramitia</taxon>
        <taxon>Eutetramitia</taxon>
        <taxon>Percolomonadidae</taxon>
        <taxon>Percolomonas</taxon>
    </lineage>
</organism>
<reference evidence="2" key="1">
    <citation type="submission" date="2021-01" db="EMBL/GenBank/DDBJ databases">
        <authorList>
            <person name="Corre E."/>
            <person name="Pelletier E."/>
            <person name="Niang G."/>
            <person name="Scheremetjew M."/>
            <person name="Finn R."/>
            <person name="Kale V."/>
            <person name="Holt S."/>
            <person name="Cochrane G."/>
            <person name="Meng A."/>
            <person name="Brown T."/>
            <person name="Cohen L."/>
        </authorList>
    </citation>
    <scope>NUCLEOTIDE SEQUENCE</scope>
    <source>
        <strain evidence="2">WS</strain>
    </source>
</reference>
<dbReference type="AlphaFoldDB" id="A0A7S1KRT8"/>
<feature type="transmembrane region" description="Helical" evidence="1">
    <location>
        <begin position="12"/>
        <end position="35"/>
    </location>
</feature>
<keyword evidence="1" id="KW-0812">Transmembrane</keyword>
<gene>
    <name evidence="2" type="ORF">PCOS0759_LOCUS6264</name>
</gene>
<accession>A0A7S1KRT8</accession>
<dbReference type="EMBL" id="HBGD01007522">
    <property type="protein sequence ID" value="CAD9083022.1"/>
    <property type="molecule type" value="Transcribed_RNA"/>
</dbReference>
<evidence type="ECO:0000313" key="2">
    <source>
        <dbReference type="EMBL" id="CAD9083022.1"/>
    </source>
</evidence>
<keyword evidence="1" id="KW-0472">Membrane</keyword>